<dbReference type="Proteomes" id="UP001321473">
    <property type="component" value="Unassembled WGS sequence"/>
</dbReference>
<protein>
    <submittedName>
        <fullName evidence="3">Uncharacterized protein</fullName>
    </submittedName>
</protein>
<evidence type="ECO:0000313" key="4">
    <source>
        <dbReference type="Proteomes" id="UP001321473"/>
    </source>
</evidence>
<comment type="caution">
    <text evidence="3">The sequence shown here is derived from an EMBL/GenBank/DDBJ whole genome shotgun (WGS) entry which is preliminary data.</text>
</comment>
<sequence length="231" mass="25588">MTLDDLESLDEANKPWLPKVRQMISVFARDAICQAVKGAETKEEALYRIAWIRCLLLHRKYCPQFEFYNLNSLMTVADCALVMNGMVDAIRPLSDGSVVHAISVRGNAVHSCLMAEESGRLSGEEAVVYVVFCTNRPWLAVHSMGSKVKSEVDAYLRPFIDYTAELFQKETQKNVRPASQAATSCPFPSTQGYCDVRPAPQVQPPAHTSSAGNVEQNTSSLSVRGKLFLNI</sequence>
<dbReference type="EMBL" id="JARKHS020028038">
    <property type="protein sequence ID" value="KAK8764770.1"/>
    <property type="molecule type" value="Genomic_DNA"/>
</dbReference>
<organism evidence="3 4">
    <name type="scientific">Amblyomma americanum</name>
    <name type="common">Lone star tick</name>
    <dbReference type="NCBI Taxonomy" id="6943"/>
    <lineage>
        <taxon>Eukaryota</taxon>
        <taxon>Metazoa</taxon>
        <taxon>Ecdysozoa</taxon>
        <taxon>Arthropoda</taxon>
        <taxon>Chelicerata</taxon>
        <taxon>Arachnida</taxon>
        <taxon>Acari</taxon>
        <taxon>Parasitiformes</taxon>
        <taxon>Ixodida</taxon>
        <taxon>Ixodoidea</taxon>
        <taxon>Ixodidae</taxon>
        <taxon>Amblyomminae</taxon>
        <taxon>Amblyomma</taxon>
    </lineage>
</organism>
<proteinExistence type="predicted"/>
<evidence type="ECO:0000313" key="3">
    <source>
        <dbReference type="EMBL" id="KAK8771025.1"/>
    </source>
</evidence>
<reference evidence="3 4" key="1">
    <citation type="journal article" date="2023" name="Arcadia Sci">
        <title>De novo assembly of a long-read Amblyomma americanum tick genome.</title>
        <authorList>
            <person name="Chou S."/>
            <person name="Poskanzer K.E."/>
            <person name="Rollins M."/>
            <person name="Thuy-Boun P.S."/>
        </authorList>
    </citation>
    <scope>NUCLEOTIDE SEQUENCE [LARGE SCALE GENOMIC DNA]</scope>
    <source>
        <strain evidence="3">F_SG_1</strain>
        <tissue evidence="3">Salivary glands</tissue>
    </source>
</reference>
<dbReference type="AlphaFoldDB" id="A0AAQ4E8M1"/>
<dbReference type="EMBL" id="JARKHS020020242">
    <property type="protein sequence ID" value="KAK8771025.1"/>
    <property type="molecule type" value="Genomic_DNA"/>
</dbReference>
<accession>A0AAQ4E8M1</accession>
<feature type="region of interest" description="Disordered" evidence="1">
    <location>
        <begin position="196"/>
        <end position="218"/>
    </location>
</feature>
<evidence type="ECO:0000313" key="2">
    <source>
        <dbReference type="EMBL" id="KAK8764770.1"/>
    </source>
</evidence>
<feature type="compositionally biased region" description="Polar residues" evidence="1">
    <location>
        <begin position="206"/>
        <end position="218"/>
    </location>
</feature>
<evidence type="ECO:0000256" key="1">
    <source>
        <dbReference type="SAM" id="MobiDB-lite"/>
    </source>
</evidence>
<reference evidence="3" key="3">
    <citation type="submission" date="2024-02" db="EMBL/GenBank/DDBJ databases">
        <authorList>
            <person name="Mcdaniel E.A."/>
            <person name="Celebi F.M."/>
            <person name="Reiter T."/>
            <person name="Weiss E.C."/>
            <person name="Chou S."/>
        </authorList>
    </citation>
    <scope>NUCLEOTIDE SEQUENCE</scope>
    <source>
        <strain evidence="3">F_SG_1</strain>
        <tissue evidence="3">Salivary glands</tissue>
    </source>
</reference>
<name>A0AAQ4E8M1_AMBAM</name>
<gene>
    <name evidence="3" type="ORF">V5799_025731</name>
    <name evidence="2" type="ORF">V5799_032621</name>
</gene>
<reference evidence="3" key="2">
    <citation type="submission" date="2023-03" db="EMBL/GenBank/DDBJ databases">
        <authorList>
            <person name="Thuy-Boun P."/>
        </authorList>
    </citation>
    <scope>NUCLEOTIDE SEQUENCE</scope>
    <source>
        <strain evidence="3">F_SG_1</strain>
        <tissue evidence="3">Salivary glands</tissue>
    </source>
</reference>
<keyword evidence="4" id="KW-1185">Reference proteome</keyword>